<reference evidence="3" key="3">
    <citation type="submission" date="2020-03" db="EMBL/GenBank/DDBJ databases">
        <title>Sequencing and Assembly of Multiple Reported Metal-Biooxidizing Members of the Extremely Thermoacidophilic Archaeal Family Sulfolobaceae.</title>
        <authorList>
            <person name="Counts J.A."/>
            <person name="Kelly R.M."/>
        </authorList>
    </citation>
    <scope>NUCLEOTIDE SEQUENCE [LARGE SCALE GENOMIC DNA]</scope>
    <source>
        <strain evidence="3">HO1-1</strain>
    </source>
</reference>
<dbReference type="CDD" id="cd00090">
    <property type="entry name" value="HTH_ARSR"/>
    <property type="match status" value="1"/>
</dbReference>
<dbReference type="Proteomes" id="UP000247586">
    <property type="component" value="Chromosome"/>
</dbReference>
<dbReference type="RefSeq" id="WP_054836820.1">
    <property type="nucleotide sequence ID" value="NZ_CP029287.2"/>
</dbReference>
<dbReference type="EMBL" id="CP029287">
    <property type="protein sequence ID" value="AWR98953.1"/>
    <property type="molecule type" value="Genomic_DNA"/>
</dbReference>
<dbReference type="InterPro" id="IPR036388">
    <property type="entry name" value="WH-like_DNA-bd_sf"/>
</dbReference>
<dbReference type="InterPro" id="IPR011991">
    <property type="entry name" value="ArsR-like_HTH"/>
</dbReference>
<proteinExistence type="predicted"/>
<feature type="domain" description="Transcription regulator TrmB N-terminal" evidence="1">
    <location>
        <begin position="179"/>
        <end position="237"/>
    </location>
</feature>
<accession>A0A2U9ISM2</accession>
<dbReference type="KEGG" id="mhk:DFR87_03735"/>
<evidence type="ECO:0000259" key="1">
    <source>
        <dbReference type="Pfam" id="PF01978"/>
    </source>
</evidence>
<reference evidence="2 3" key="1">
    <citation type="submission" date="2018-05" db="EMBL/GenBank/DDBJ databases">
        <title>Complete Genome Sequences of Extremely Thermoacidophilic, Metal-Mobilizing Type-Strain Members of the Archaeal Family Sulfolobaceae: Acidianus brierleyi DSM-1651T, Acidianus sulfidivorans DSM-18786T, Metallosphaera hakonensis DSM-7519T, and Metallosphaera prunae DSM-10039T.</title>
        <authorList>
            <person name="Counts J.A."/>
            <person name="Kelly R.M."/>
        </authorList>
    </citation>
    <scope>NUCLEOTIDE SEQUENCE [LARGE SCALE GENOMIC DNA]</scope>
    <source>
        <strain evidence="2 3">HO1-1</strain>
    </source>
</reference>
<sequence length="242" mass="27194">MRNKLMILLVALLLLVPVIGAQVNAVLSYNGTVILDFQTREWIYVPANWTLITTQGVTRSGNYISPMYTPAQVQFKVKTQGILSIDEPNVSKVTVLLPLNSRITYMEPVPSSLIQEGNELNITFDTGNVTIAYYLVDQNVFTENPYVYSTAVSSGITAYLGYLLFRRRPSPQLVQSNDLDDRDIKILEAIKSGADNLNKISEVSLLPRTTVYRRVKRLVNMGMIEEIREKGKVRYVAKGGTR</sequence>
<evidence type="ECO:0000313" key="3">
    <source>
        <dbReference type="Proteomes" id="UP000247586"/>
    </source>
</evidence>
<reference evidence="3" key="2">
    <citation type="submission" date="2020-03" db="EMBL/GenBank/DDBJ databases">
        <title>Complete Genome Sequences of Extremely Thermoacidophilic, Metal-Mobilizing Type-Strain Members of the Archaeal Family Sulfolobaceae: Acidianus brierleyi DSM-1651T, Acidianus sulfidivorans DSM-18786T, Metallosphaera hakonensis DSM-7519T, and Metallosphaera prunae DSM-10039T.</title>
        <authorList>
            <person name="Counts J.A."/>
            <person name="Kelly R.M."/>
        </authorList>
    </citation>
    <scope>NUCLEOTIDE SEQUENCE [LARGE SCALE GENOMIC DNA]</scope>
    <source>
        <strain evidence="3">HO1-1</strain>
    </source>
</reference>
<dbReference type="InterPro" id="IPR002831">
    <property type="entry name" value="Tscrpt_reg_TrmB_N"/>
</dbReference>
<dbReference type="InterPro" id="IPR036390">
    <property type="entry name" value="WH_DNA-bd_sf"/>
</dbReference>
<dbReference type="AlphaFoldDB" id="A0A2U9ISM2"/>
<dbReference type="OrthoDB" id="46229at2157"/>
<dbReference type="Gene3D" id="1.10.10.10">
    <property type="entry name" value="Winged helix-like DNA-binding domain superfamily/Winged helix DNA-binding domain"/>
    <property type="match status" value="1"/>
</dbReference>
<protein>
    <submittedName>
        <fullName evidence="2">Transcriptional regulator</fullName>
    </submittedName>
</protein>
<dbReference type="GeneID" id="36834423"/>
<name>A0A2U9ISM2_9CREN</name>
<dbReference type="Pfam" id="PF01978">
    <property type="entry name" value="TrmB"/>
    <property type="match status" value="1"/>
</dbReference>
<keyword evidence="3" id="KW-1185">Reference proteome</keyword>
<gene>
    <name evidence="2" type="ORF">DFR87_03735</name>
</gene>
<dbReference type="STRING" id="1293036.GCA_001315825_01832"/>
<dbReference type="SUPFAM" id="SSF46785">
    <property type="entry name" value="Winged helix' DNA-binding domain"/>
    <property type="match status" value="1"/>
</dbReference>
<evidence type="ECO:0000313" key="2">
    <source>
        <dbReference type="EMBL" id="AWR98953.1"/>
    </source>
</evidence>
<organism evidence="2 3">
    <name type="scientific">Metallosphaera hakonensis JCM 8857 = DSM 7519</name>
    <dbReference type="NCBI Taxonomy" id="1293036"/>
    <lineage>
        <taxon>Archaea</taxon>
        <taxon>Thermoproteota</taxon>
        <taxon>Thermoprotei</taxon>
        <taxon>Sulfolobales</taxon>
        <taxon>Sulfolobaceae</taxon>
        <taxon>Metallosphaera</taxon>
    </lineage>
</organism>